<dbReference type="EMBL" id="BKCP01010626">
    <property type="protein sequence ID" value="GER53547.1"/>
    <property type="molecule type" value="Genomic_DNA"/>
</dbReference>
<evidence type="ECO:0000313" key="2">
    <source>
        <dbReference type="EMBL" id="GER53547.1"/>
    </source>
</evidence>
<organism evidence="2 3">
    <name type="scientific">Striga asiatica</name>
    <name type="common">Asiatic witchweed</name>
    <name type="synonym">Buchnera asiatica</name>
    <dbReference type="NCBI Taxonomy" id="4170"/>
    <lineage>
        <taxon>Eukaryota</taxon>
        <taxon>Viridiplantae</taxon>
        <taxon>Streptophyta</taxon>
        <taxon>Embryophyta</taxon>
        <taxon>Tracheophyta</taxon>
        <taxon>Spermatophyta</taxon>
        <taxon>Magnoliopsida</taxon>
        <taxon>eudicotyledons</taxon>
        <taxon>Gunneridae</taxon>
        <taxon>Pentapetalae</taxon>
        <taxon>asterids</taxon>
        <taxon>lamiids</taxon>
        <taxon>Lamiales</taxon>
        <taxon>Orobanchaceae</taxon>
        <taxon>Buchnereae</taxon>
        <taxon>Striga</taxon>
    </lineage>
</organism>
<sequence>MRGENGKCLCTVEKENLSSDNKNPTCDKGYFSPVNRLDDVDNSDSISRARAGVCENRDKHVLFHVKRARVQREFPQTEQLKLPFREHGGHEPSDGESGHLYGDHGYGEWLRTVAEEGVEKGEEHAREKPQEPHAESPDG</sequence>
<keyword evidence="3" id="KW-1185">Reference proteome</keyword>
<feature type="compositionally biased region" description="Basic and acidic residues" evidence="1">
    <location>
        <begin position="83"/>
        <end position="106"/>
    </location>
</feature>
<comment type="caution">
    <text evidence="2">The sequence shown here is derived from an EMBL/GenBank/DDBJ whole genome shotgun (WGS) entry which is preliminary data.</text>
</comment>
<evidence type="ECO:0000313" key="3">
    <source>
        <dbReference type="Proteomes" id="UP000325081"/>
    </source>
</evidence>
<protein>
    <submittedName>
        <fullName evidence="2">Galactose oxidase/kelch repeat superfamily protein</fullName>
    </submittedName>
</protein>
<reference evidence="3" key="1">
    <citation type="journal article" date="2019" name="Curr. Biol.">
        <title>Genome Sequence of Striga asiatica Provides Insight into the Evolution of Plant Parasitism.</title>
        <authorList>
            <person name="Yoshida S."/>
            <person name="Kim S."/>
            <person name="Wafula E.K."/>
            <person name="Tanskanen J."/>
            <person name="Kim Y.M."/>
            <person name="Honaas L."/>
            <person name="Yang Z."/>
            <person name="Spallek T."/>
            <person name="Conn C.E."/>
            <person name="Ichihashi Y."/>
            <person name="Cheong K."/>
            <person name="Cui S."/>
            <person name="Der J.P."/>
            <person name="Gundlach H."/>
            <person name="Jiao Y."/>
            <person name="Hori C."/>
            <person name="Ishida J.K."/>
            <person name="Kasahara H."/>
            <person name="Kiba T."/>
            <person name="Kim M.S."/>
            <person name="Koo N."/>
            <person name="Laohavisit A."/>
            <person name="Lee Y.H."/>
            <person name="Lumba S."/>
            <person name="McCourt P."/>
            <person name="Mortimer J.C."/>
            <person name="Mutuku J.M."/>
            <person name="Nomura T."/>
            <person name="Sasaki-Sekimoto Y."/>
            <person name="Seto Y."/>
            <person name="Wang Y."/>
            <person name="Wakatake T."/>
            <person name="Sakakibara H."/>
            <person name="Demura T."/>
            <person name="Yamaguchi S."/>
            <person name="Yoneyama K."/>
            <person name="Manabe R.I."/>
            <person name="Nelson D.C."/>
            <person name="Schulman A.H."/>
            <person name="Timko M.P."/>
            <person name="dePamphilis C.W."/>
            <person name="Choi D."/>
            <person name="Shirasu K."/>
        </authorList>
    </citation>
    <scope>NUCLEOTIDE SEQUENCE [LARGE SCALE GENOMIC DNA]</scope>
    <source>
        <strain evidence="3">cv. UVA1</strain>
    </source>
</reference>
<feature type="compositionally biased region" description="Basic and acidic residues" evidence="1">
    <location>
        <begin position="113"/>
        <end position="139"/>
    </location>
</feature>
<feature type="region of interest" description="Disordered" evidence="1">
    <location>
        <begin position="74"/>
        <end position="139"/>
    </location>
</feature>
<evidence type="ECO:0000256" key="1">
    <source>
        <dbReference type="SAM" id="MobiDB-lite"/>
    </source>
</evidence>
<dbReference type="AlphaFoldDB" id="A0A5A7RAD0"/>
<gene>
    <name evidence="2" type="ORF">STAS_31066</name>
</gene>
<accession>A0A5A7RAD0</accession>
<proteinExistence type="predicted"/>
<dbReference type="Proteomes" id="UP000325081">
    <property type="component" value="Unassembled WGS sequence"/>
</dbReference>
<name>A0A5A7RAD0_STRAF</name>